<reference evidence="2" key="1">
    <citation type="submission" date="2018-05" db="EMBL/GenBank/DDBJ databases">
        <authorList>
            <person name="Lanie J.A."/>
            <person name="Ng W.-L."/>
            <person name="Kazmierczak K.M."/>
            <person name="Andrzejewski T.M."/>
            <person name="Davidsen T.M."/>
            <person name="Wayne K.J."/>
            <person name="Tettelin H."/>
            <person name="Glass J.I."/>
            <person name="Rusch D."/>
            <person name="Podicherti R."/>
            <person name="Tsui H.-C.T."/>
            <person name="Winkler M.E."/>
        </authorList>
    </citation>
    <scope>NUCLEOTIDE SEQUENCE</scope>
</reference>
<dbReference type="EMBL" id="UINC01140856">
    <property type="protein sequence ID" value="SVD28237.1"/>
    <property type="molecule type" value="Genomic_DNA"/>
</dbReference>
<name>A0A382U2N6_9ZZZZ</name>
<organism evidence="2">
    <name type="scientific">marine metagenome</name>
    <dbReference type="NCBI Taxonomy" id="408172"/>
    <lineage>
        <taxon>unclassified sequences</taxon>
        <taxon>metagenomes</taxon>
        <taxon>ecological metagenomes</taxon>
    </lineage>
</organism>
<feature type="non-terminal residue" evidence="2">
    <location>
        <position position="32"/>
    </location>
</feature>
<dbReference type="AlphaFoldDB" id="A0A382U2N6"/>
<feature type="non-terminal residue" evidence="2">
    <location>
        <position position="1"/>
    </location>
</feature>
<evidence type="ECO:0000313" key="2">
    <source>
        <dbReference type="EMBL" id="SVD28237.1"/>
    </source>
</evidence>
<protein>
    <submittedName>
        <fullName evidence="2">Uncharacterized protein</fullName>
    </submittedName>
</protein>
<feature type="region of interest" description="Disordered" evidence="1">
    <location>
        <begin position="1"/>
        <end position="32"/>
    </location>
</feature>
<sequence length="32" mass="3698">VRGDDGHRRALHSRTSHTGAFRDRWEVSAQHV</sequence>
<proteinExistence type="predicted"/>
<accession>A0A382U2N6</accession>
<evidence type="ECO:0000256" key="1">
    <source>
        <dbReference type="SAM" id="MobiDB-lite"/>
    </source>
</evidence>
<gene>
    <name evidence="2" type="ORF">METZ01_LOCUS381091</name>
</gene>